<reference evidence="13" key="1">
    <citation type="submission" date="2020-01" db="EMBL/GenBank/DDBJ databases">
        <title>Draft genome sequence of the Termite Coptotermes fromosanus.</title>
        <authorList>
            <person name="Itakura S."/>
            <person name="Yosikawa Y."/>
            <person name="Umezawa K."/>
        </authorList>
    </citation>
    <scope>NUCLEOTIDE SEQUENCE [LARGE SCALE GENOMIC DNA]</scope>
</reference>
<feature type="domain" description="Ionotropic glutamate receptor C-terminal" evidence="10">
    <location>
        <begin position="181"/>
        <end position="355"/>
    </location>
</feature>
<comment type="subcellular location">
    <subcellularLocation>
        <location evidence="1">Cell membrane</location>
        <topology evidence="1">Multi-pass membrane protein</topology>
    </subcellularLocation>
</comment>
<keyword evidence="4 9" id="KW-0812">Transmembrane</keyword>
<evidence type="ECO:0000313" key="13">
    <source>
        <dbReference type="Proteomes" id="UP000502823"/>
    </source>
</evidence>
<feature type="transmembrane region" description="Helical" evidence="9">
    <location>
        <begin position="262"/>
        <end position="287"/>
    </location>
</feature>
<evidence type="ECO:0000256" key="1">
    <source>
        <dbReference type="ARBA" id="ARBA00004651"/>
    </source>
</evidence>
<keyword evidence="6 9" id="KW-0472">Membrane</keyword>
<sequence>MYGVQPLLVSTNTIFHLHEDGFAHAISIENDPKKNLVMINKEVYHVTFDVHLGFLQRRESFYKGIVNRTIIVAAENYVPYVVIRPSCNENELSGYIGDLWLIIQRVLQFRTVIKRAGFLEGQALLRSGEADVLLQPTVITGNNMGQYDFTRPVASSWYELYVRAPESKASPESHFTVWTPKLWIATLATIMLLIVATTIMYKFGAFEENRSPHSDIDMLQLLLQEEDHVGNGALGICFLSVLGSICSEGFQLKPSSASGRLLMVTILLFSLLLYNSYSAVLMASLAVTNPALPVSNLEDVASKGTHALCVRNLSYAYMRLKEKESNEEVAPKWRNVVTRKPCGKVVDNRDLEAALCKWGVVVLETPSNMGVITENASLPCQMKQIRGQYFAVPVSLKLRARFPYTTLINSYIHRLQASGILQYLRTKWTTHSPAAAEDDSVPNTTVTLRHVQLILSLYAGSIVWSFLILAIEIAWFRKQHNHRVTARRSYDPFPVIKM</sequence>
<dbReference type="InterPro" id="IPR052192">
    <property type="entry name" value="Insect_Ionotropic_Sensory_Rcpt"/>
</dbReference>
<dbReference type="EMBL" id="BLKM01010564">
    <property type="protein sequence ID" value="GFG30583.1"/>
    <property type="molecule type" value="Genomic_DNA"/>
</dbReference>
<dbReference type="InterPro" id="IPR001320">
    <property type="entry name" value="Iontro_rcpt_C"/>
</dbReference>
<dbReference type="InParanoid" id="A0A6L2PDE1"/>
<gene>
    <name evidence="12" type="ORF">Cfor_10499</name>
</gene>
<feature type="transmembrane region" description="Helical" evidence="9">
    <location>
        <begin position="453"/>
        <end position="476"/>
    </location>
</feature>
<keyword evidence="13" id="KW-1185">Reference proteome</keyword>
<keyword evidence="8" id="KW-0325">Glycoprotein</keyword>
<comment type="similarity">
    <text evidence="2">Belongs to the glutamate-gated ion channel (TC 1.A.10.1) family.</text>
</comment>
<name>A0A6L2PDE1_COPFO</name>
<dbReference type="GO" id="GO:0050906">
    <property type="term" value="P:detection of stimulus involved in sensory perception"/>
    <property type="evidence" value="ECO:0007669"/>
    <property type="project" value="UniProtKB-ARBA"/>
</dbReference>
<organism evidence="12 13">
    <name type="scientific">Coptotermes formosanus</name>
    <name type="common">Formosan subterranean termite</name>
    <dbReference type="NCBI Taxonomy" id="36987"/>
    <lineage>
        <taxon>Eukaryota</taxon>
        <taxon>Metazoa</taxon>
        <taxon>Ecdysozoa</taxon>
        <taxon>Arthropoda</taxon>
        <taxon>Hexapoda</taxon>
        <taxon>Insecta</taxon>
        <taxon>Pterygota</taxon>
        <taxon>Neoptera</taxon>
        <taxon>Polyneoptera</taxon>
        <taxon>Dictyoptera</taxon>
        <taxon>Blattodea</taxon>
        <taxon>Blattoidea</taxon>
        <taxon>Termitoidae</taxon>
        <taxon>Rhinotermitidae</taxon>
        <taxon>Coptotermes</taxon>
    </lineage>
</organism>
<dbReference type="GO" id="GO:0015276">
    <property type="term" value="F:ligand-gated monoatomic ion channel activity"/>
    <property type="evidence" value="ECO:0007669"/>
    <property type="project" value="InterPro"/>
</dbReference>
<comment type="caution">
    <text evidence="12">The sequence shown here is derived from an EMBL/GenBank/DDBJ whole genome shotgun (WGS) entry which is preliminary data.</text>
</comment>
<evidence type="ECO:0000259" key="11">
    <source>
        <dbReference type="Pfam" id="PF00497"/>
    </source>
</evidence>
<evidence type="ECO:0000256" key="3">
    <source>
        <dbReference type="ARBA" id="ARBA00022475"/>
    </source>
</evidence>
<keyword evidence="3" id="KW-1003">Cell membrane</keyword>
<evidence type="ECO:0000256" key="8">
    <source>
        <dbReference type="ARBA" id="ARBA00023180"/>
    </source>
</evidence>
<dbReference type="PANTHER" id="PTHR42643">
    <property type="entry name" value="IONOTROPIC RECEPTOR 20A-RELATED"/>
    <property type="match status" value="1"/>
</dbReference>
<feature type="transmembrane region" description="Helical" evidence="9">
    <location>
        <begin position="182"/>
        <end position="201"/>
    </location>
</feature>
<evidence type="ECO:0000256" key="2">
    <source>
        <dbReference type="ARBA" id="ARBA00008685"/>
    </source>
</evidence>
<keyword evidence="5 9" id="KW-1133">Transmembrane helix</keyword>
<feature type="domain" description="Solute-binding protein family 3/N-terminal" evidence="11">
    <location>
        <begin position="72"/>
        <end position="430"/>
    </location>
</feature>
<dbReference type="InterPro" id="IPR001638">
    <property type="entry name" value="Solute-binding_3/MltF_N"/>
</dbReference>
<protein>
    <recommendedName>
        <fullName evidence="14">Ionotropic glutamate receptor C-terminal domain-containing protein</fullName>
    </recommendedName>
</protein>
<keyword evidence="7" id="KW-0675">Receptor</keyword>
<dbReference type="Pfam" id="PF00497">
    <property type="entry name" value="SBP_bac_3"/>
    <property type="match status" value="1"/>
</dbReference>
<dbReference type="PANTHER" id="PTHR42643:SF32">
    <property type="entry name" value="IONOTROPIC RECEPTOR 31A, ISOFORM C-RELATED"/>
    <property type="match status" value="1"/>
</dbReference>
<dbReference type="AlphaFoldDB" id="A0A6L2PDE1"/>
<evidence type="ECO:0000313" key="12">
    <source>
        <dbReference type="EMBL" id="GFG30583.1"/>
    </source>
</evidence>
<accession>A0A6L2PDE1</accession>
<dbReference type="Gene3D" id="3.40.190.10">
    <property type="entry name" value="Periplasmic binding protein-like II"/>
    <property type="match status" value="1"/>
</dbReference>
<dbReference type="Proteomes" id="UP000502823">
    <property type="component" value="Unassembled WGS sequence"/>
</dbReference>
<evidence type="ECO:0000256" key="9">
    <source>
        <dbReference type="SAM" id="Phobius"/>
    </source>
</evidence>
<evidence type="ECO:0000256" key="6">
    <source>
        <dbReference type="ARBA" id="ARBA00023136"/>
    </source>
</evidence>
<evidence type="ECO:0000256" key="5">
    <source>
        <dbReference type="ARBA" id="ARBA00022989"/>
    </source>
</evidence>
<dbReference type="Pfam" id="PF00060">
    <property type="entry name" value="Lig_chan"/>
    <property type="match status" value="1"/>
</dbReference>
<evidence type="ECO:0000256" key="4">
    <source>
        <dbReference type="ARBA" id="ARBA00022692"/>
    </source>
</evidence>
<evidence type="ECO:0000259" key="10">
    <source>
        <dbReference type="Pfam" id="PF00060"/>
    </source>
</evidence>
<dbReference type="Gene3D" id="1.10.287.70">
    <property type="match status" value="1"/>
</dbReference>
<dbReference type="OrthoDB" id="8185396at2759"/>
<evidence type="ECO:0000256" key="7">
    <source>
        <dbReference type="ARBA" id="ARBA00023170"/>
    </source>
</evidence>
<dbReference type="GO" id="GO:0005886">
    <property type="term" value="C:plasma membrane"/>
    <property type="evidence" value="ECO:0007669"/>
    <property type="project" value="UniProtKB-SubCell"/>
</dbReference>
<dbReference type="SUPFAM" id="SSF53850">
    <property type="entry name" value="Periplasmic binding protein-like II"/>
    <property type="match status" value="1"/>
</dbReference>
<evidence type="ECO:0008006" key="14">
    <source>
        <dbReference type="Google" id="ProtNLM"/>
    </source>
</evidence>
<proteinExistence type="inferred from homology"/>